<dbReference type="GO" id="GO:0042729">
    <property type="term" value="C:DASH complex"/>
    <property type="evidence" value="ECO:0007669"/>
    <property type="project" value="TreeGrafter"/>
</dbReference>
<dbReference type="InParanoid" id="G7DTV1"/>
<dbReference type="Pfam" id="PF08227">
    <property type="entry name" value="DASH_Hsk3"/>
    <property type="match status" value="1"/>
</dbReference>
<comment type="caution">
    <text evidence="2">The sequence shown here is derived from an EMBL/GenBank/DDBJ whole genome shotgun (WGS) entry which is preliminary data.</text>
</comment>
<dbReference type="HOGENOM" id="CLU_1839897_0_0_1"/>
<protein>
    <submittedName>
        <fullName evidence="2">Uncharacterized protein</fullName>
    </submittedName>
</protein>
<dbReference type="InterPro" id="IPR013183">
    <property type="entry name" value="Hsk3-like"/>
</dbReference>
<evidence type="ECO:0000313" key="2">
    <source>
        <dbReference type="EMBL" id="GAA94011.1"/>
    </source>
</evidence>
<name>G7DTV1_MIXOS</name>
<proteinExistence type="predicted"/>
<feature type="coiled-coil region" evidence="1">
    <location>
        <begin position="73"/>
        <end position="100"/>
    </location>
</feature>
<dbReference type="Proteomes" id="UP000009131">
    <property type="component" value="Unassembled WGS sequence"/>
</dbReference>
<dbReference type="EMBL" id="BABT02000026">
    <property type="protein sequence ID" value="GAA94011.1"/>
    <property type="molecule type" value="Genomic_DNA"/>
</dbReference>
<keyword evidence="1" id="KW-0175">Coiled coil</keyword>
<dbReference type="PANTHER" id="PTHR28289">
    <property type="entry name" value="DASH COMPLEX SUBUNIT HSK3"/>
    <property type="match status" value="1"/>
</dbReference>
<dbReference type="PANTHER" id="PTHR28289:SF1">
    <property type="entry name" value="DASH COMPLEX SUBUNIT HSK3"/>
    <property type="match status" value="1"/>
</dbReference>
<dbReference type="InterPro" id="IPR042332">
    <property type="entry name" value="Hsk3"/>
</dbReference>
<reference evidence="2 3" key="1">
    <citation type="journal article" date="2011" name="J. Gen. Appl. Microbiol.">
        <title>Draft genome sequencing of the enigmatic basidiomycete Mixia osmundae.</title>
        <authorList>
            <person name="Nishida H."/>
            <person name="Nagatsuka Y."/>
            <person name="Sugiyama J."/>
        </authorList>
    </citation>
    <scope>NUCLEOTIDE SEQUENCE [LARGE SCALE GENOMIC DNA]</scope>
    <source>
        <strain evidence="3">CBS 9802 / IAM 14324 / JCM 22182 / KY 12970</strain>
    </source>
</reference>
<evidence type="ECO:0000313" key="3">
    <source>
        <dbReference type="Proteomes" id="UP000009131"/>
    </source>
</evidence>
<keyword evidence="3" id="KW-1185">Reference proteome</keyword>
<dbReference type="eggNOG" id="ENOG502SZ55">
    <property type="taxonomic scope" value="Eukaryota"/>
</dbReference>
<gene>
    <name evidence="2" type="primary">Mo00658</name>
    <name evidence="2" type="ORF">E5Q_00658</name>
</gene>
<dbReference type="OrthoDB" id="2535793at2759"/>
<accession>G7DTV1</accession>
<sequence>MSNPPANGRVVNVEAQVESSHLCPQAHSVAVSYIRLITRLVALLRPRTLAGRMSRQSIAPGPSSTQSLKARQISLLSTRLQELTLRIDAFEQLVATCSQQAVSIRDLGVSHAAWFMSAAKVLAPVVDEPPHIHMSEEAGLRS</sequence>
<evidence type="ECO:0000256" key="1">
    <source>
        <dbReference type="SAM" id="Coils"/>
    </source>
</evidence>
<dbReference type="GO" id="GO:0051010">
    <property type="term" value="F:microtubule plus-end binding"/>
    <property type="evidence" value="ECO:0007669"/>
    <property type="project" value="TreeGrafter"/>
</dbReference>
<organism evidence="2 3">
    <name type="scientific">Mixia osmundae (strain CBS 9802 / IAM 14324 / JCM 22182 / KY 12970)</name>
    <dbReference type="NCBI Taxonomy" id="764103"/>
    <lineage>
        <taxon>Eukaryota</taxon>
        <taxon>Fungi</taxon>
        <taxon>Dikarya</taxon>
        <taxon>Basidiomycota</taxon>
        <taxon>Pucciniomycotina</taxon>
        <taxon>Mixiomycetes</taxon>
        <taxon>Mixiales</taxon>
        <taxon>Mixiaceae</taxon>
        <taxon>Mixia</taxon>
    </lineage>
</organism>
<dbReference type="GO" id="GO:0008608">
    <property type="term" value="P:attachment of spindle microtubules to kinetochore"/>
    <property type="evidence" value="ECO:0007669"/>
    <property type="project" value="InterPro"/>
</dbReference>
<dbReference type="AlphaFoldDB" id="G7DTV1"/>
<reference evidence="2 3" key="2">
    <citation type="journal article" date="2012" name="Open Biol.">
        <title>Characteristics of nucleosomes and linker DNA regions on the genome of the basidiomycete Mixia osmundae revealed by mono- and dinucleosome mapping.</title>
        <authorList>
            <person name="Nishida H."/>
            <person name="Kondo S."/>
            <person name="Matsumoto T."/>
            <person name="Suzuki Y."/>
            <person name="Yoshikawa H."/>
            <person name="Taylor T.D."/>
            <person name="Sugiyama J."/>
        </authorList>
    </citation>
    <scope>NUCLEOTIDE SEQUENCE [LARGE SCALE GENOMIC DNA]</scope>
    <source>
        <strain evidence="3">CBS 9802 / IAM 14324 / JCM 22182 / KY 12970</strain>
    </source>
</reference>